<feature type="compositionally biased region" description="Polar residues" evidence="1">
    <location>
        <begin position="1"/>
        <end position="11"/>
    </location>
</feature>
<evidence type="ECO:0000256" key="1">
    <source>
        <dbReference type="SAM" id="MobiDB-lite"/>
    </source>
</evidence>
<reference evidence="2 3" key="1">
    <citation type="submission" date="2019-05" db="EMBL/GenBank/DDBJ databases">
        <title>Another draft genome of Portunus trituberculatus and its Hox gene families provides insights of decapod evolution.</title>
        <authorList>
            <person name="Jeong J.-H."/>
            <person name="Song I."/>
            <person name="Kim S."/>
            <person name="Choi T."/>
            <person name="Kim D."/>
            <person name="Ryu S."/>
            <person name="Kim W."/>
        </authorList>
    </citation>
    <scope>NUCLEOTIDE SEQUENCE [LARGE SCALE GENOMIC DNA]</scope>
    <source>
        <tissue evidence="2">Muscle</tissue>
    </source>
</reference>
<accession>A0A5B7DKN1</accession>
<dbReference type="EMBL" id="VSRR010001000">
    <property type="protein sequence ID" value="MPC21657.1"/>
    <property type="molecule type" value="Genomic_DNA"/>
</dbReference>
<dbReference type="Proteomes" id="UP000324222">
    <property type="component" value="Unassembled WGS sequence"/>
</dbReference>
<sequence length="108" mass="11651">MANPNPASESLSGGGGGGGPEMSPGQTPLLITTPKCHDTSLNFFYINFCNISGLRSNFNLWNTTSLINFIFFSTPKHNCLRQLTVAPALFPPTFSILIFVPKLDVASM</sequence>
<evidence type="ECO:0000313" key="2">
    <source>
        <dbReference type="EMBL" id="MPC21657.1"/>
    </source>
</evidence>
<organism evidence="2 3">
    <name type="scientific">Portunus trituberculatus</name>
    <name type="common">Swimming crab</name>
    <name type="synonym">Neptunus trituberculatus</name>
    <dbReference type="NCBI Taxonomy" id="210409"/>
    <lineage>
        <taxon>Eukaryota</taxon>
        <taxon>Metazoa</taxon>
        <taxon>Ecdysozoa</taxon>
        <taxon>Arthropoda</taxon>
        <taxon>Crustacea</taxon>
        <taxon>Multicrustacea</taxon>
        <taxon>Malacostraca</taxon>
        <taxon>Eumalacostraca</taxon>
        <taxon>Eucarida</taxon>
        <taxon>Decapoda</taxon>
        <taxon>Pleocyemata</taxon>
        <taxon>Brachyura</taxon>
        <taxon>Eubrachyura</taxon>
        <taxon>Portunoidea</taxon>
        <taxon>Portunidae</taxon>
        <taxon>Portuninae</taxon>
        <taxon>Portunus</taxon>
    </lineage>
</organism>
<name>A0A5B7DKN1_PORTR</name>
<gene>
    <name evidence="2" type="ORF">E2C01_014649</name>
</gene>
<proteinExistence type="predicted"/>
<protein>
    <submittedName>
        <fullName evidence="2">Uncharacterized protein</fullName>
    </submittedName>
</protein>
<comment type="caution">
    <text evidence="2">The sequence shown here is derived from an EMBL/GenBank/DDBJ whole genome shotgun (WGS) entry which is preliminary data.</text>
</comment>
<evidence type="ECO:0000313" key="3">
    <source>
        <dbReference type="Proteomes" id="UP000324222"/>
    </source>
</evidence>
<dbReference type="AlphaFoldDB" id="A0A5B7DKN1"/>
<feature type="region of interest" description="Disordered" evidence="1">
    <location>
        <begin position="1"/>
        <end position="30"/>
    </location>
</feature>
<keyword evidence="3" id="KW-1185">Reference proteome</keyword>